<evidence type="ECO:0000256" key="3">
    <source>
        <dbReference type="PROSITE-ProRule" id="PRU00089"/>
    </source>
</evidence>
<keyword evidence="1 3" id="KW-0238">DNA-binding</keyword>
<dbReference type="CDD" id="cd22701">
    <property type="entry name" value="FHA_FKH1-like"/>
    <property type="match status" value="1"/>
</dbReference>
<feature type="region of interest" description="Disordered" evidence="4">
    <location>
        <begin position="1"/>
        <end position="25"/>
    </location>
</feature>
<dbReference type="GO" id="GO:0060962">
    <property type="term" value="P:regulation of ribosomal protein gene transcription by RNA polymerase II"/>
    <property type="evidence" value="ECO:0007669"/>
    <property type="project" value="InterPro"/>
</dbReference>
<dbReference type="PANTHER" id="PTHR21712">
    <property type="entry name" value="PRE-RRNA-PROCESSING PROTEIN FHL1"/>
    <property type="match status" value="1"/>
</dbReference>
<name>A0A1Y2CCE8_9FUNG</name>
<dbReference type="InterPro" id="IPR000253">
    <property type="entry name" value="FHA_dom"/>
</dbReference>
<dbReference type="CDD" id="cd00059">
    <property type="entry name" value="FH_FOX"/>
    <property type="match status" value="1"/>
</dbReference>
<feature type="region of interest" description="Disordered" evidence="4">
    <location>
        <begin position="127"/>
        <end position="170"/>
    </location>
</feature>
<feature type="domain" description="Fork-head" evidence="6">
    <location>
        <begin position="171"/>
        <end position="243"/>
    </location>
</feature>
<dbReference type="GO" id="GO:0043565">
    <property type="term" value="F:sequence-specific DNA binding"/>
    <property type="evidence" value="ECO:0007669"/>
    <property type="project" value="InterPro"/>
</dbReference>
<feature type="compositionally biased region" description="Basic and acidic residues" evidence="4">
    <location>
        <begin position="244"/>
        <end position="255"/>
    </location>
</feature>
<dbReference type="SMART" id="SM00240">
    <property type="entry name" value="FHA"/>
    <property type="match status" value="1"/>
</dbReference>
<keyword evidence="8" id="KW-1185">Reference proteome</keyword>
<dbReference type="InterPro" id="IPR008984">
    <property type="entry name" value="SMAD_FHA_dom_sf"/>
</dbReference>
<dbReference type="EMBL" id="MCGO01000023">
    <property type="protein sequence ID" value="ORY43995.1"/>
    <property type="molecule type" value="Genomic_DNA"/>
</dbReference>
<organism evidence="7 8">
    <name type="scientific">Rhizoclosmatium globosum</name>
    <dbReference type="NCBI Taxonomy" id="329046"/>
    <lineage>
        <taxon>Eukaryota</taxon>
        <taxon>Fungi</taxon>
        <taxon>Fungi incertae sedis</taxon>
        <taxon>Chytridiomycota</taxon>
        <taxon>Chytridiomycota incertae sedis</taxon>
        <taxon>Chytridiomycetes</taxon>
        <taxon>Chytridiales</taxon>
        <taxon>Chytriomycetaceae</taxon>
        <taxon>Rhizoclosmatium</taxon>
    </lineage>
</organism>
<dbReference type="InterPro" id="IPR036388">
    <property type="entry name" value="WH-like_DNA-bd_sf"/>
</dbReference>
<dbReference type="GO" id="GO:0005634">
    <property type="term" value="C:nucleus"/>
    <property type="evidence" value="ECO:0007669"/>
    <property type="project" value="UniProtKB-SubCell"/>
</dbReference>
<feature type="region of interest" description="Disordered" evidence="4">
    <location>
        <begin position="219"/>
        <end position="255"/>
    </location>
</feature>
<keyword evidence="2 3" id="KW-0539">Nucleus</keyword>
<dbReference type="InterPro" id="IPR001766">
    <property type="entry name" value="Fork_head_dom"/>
</dbReference>
<comment type="subcellular location">
    <subcellularLocation>
        <location evidence="3">Nucleus</location>
    </subcellularLocation>
</comment>
<feature type="domain" description="FHA" evidence="5">
    <location>
        <begin position="39"/>
        <end position="94"/>
    </location>
</feature>
<feature type="compositionally biased region" description="Polar residues" evidence="4">
    <location>
        <begin position="142"/>
        <end position="162"/>
    </location>
</feature>
<dbReference type="PANTHER" id="PTHR21712:SF29">
    <property type="entry name" value="PRE-RRNA-PROCESSING PROTEIN FHL1"/>
    <property type="match status" value="1"/>
</dbReference>
<evidence type="ECO:0000256" key="2">
    <source>
        <dbReference type="ARBA" id="ARBA00023242"/>
    </source>
</evidence>
<dbReference type="Pfam" id="PF00250">
    <property type="entry name" value="Forkhead"/>
    <property type="match status" value="1"/>
</dbReference>
<protein>
    <submittedName>
        <fullName evidence="7">Winged helix DNA-binding domain-containing protein</fullName>
    </submittedName>
</protein>
<dbReference type="Pfam" id="PF00498">
    <property type="entry name" value="FHA"/>
    <property type="match status" value="1"/>
</dbReference>
<dbReference type="SUPFAM" id="SSF46785">
    <property type="entry name" value="Winged helix' DNA-binding domain"/>
    <property type="match status" value="1"/>
</dbReference>
<dbReference type="Gene3D" id="1.10.10.10">
    <property type="entry name" value="Winged helix-like DNA-binding domain superfamily/Winged helix DNA-binding domain"/>
    <property type="match status" value="1"/>
</dbReference>
<proteinExistence type="predicted"/>
<dbReference type="OrthoDB" id="5954824at2759"/>
<dbReference type="SUPFAM" id="SSF49879">
    <property type="entry name" value="SMAD/FHA domain"/>
    <property type="match status" value="1"/>
</dbReference>
<dbReference type="STRING" id="329046.A0A1Y2CCE8"/>
<dbReference type="PROSITE" id="PS50006">
    <property type="entry name" value="FHA_DOMAIN"/>
    <property type="match status" value="1"/>
</dbReference>
<evidence type="ECO:0000313" key="7">
    <source>
        <dbReference type="EMBL" id="ORY43995.1"/>
    </source>
</evidence>
<dbReference type="PROSITE" id="PS50039">
    <property type="entry name" value="FORK_HEAD_3"/>
    <property type="match status" value="1"/>
</dbReference>
<dbReference type="AlphaFoldDB" id="A0A1Y2CCE8"/>
<evidence type="ECO:0000256" key="1">
    <source>
        <dbReference type="ARBA" id="ARBA00023125"/>
    </source>
</evidence>
<dbReference type="Proteomes" id="UP000193642">
    <property type="component" value="Unassembled WGS sequence"/>
</dbReference>
<comment type="caution">
    <text evidence="7">The sequence shown here is derived from an EMBL/GenBank/DDBJ whole genome shotgun (WGS) entry which is preliminary data.</text>
</comment>
<accession>A0A1Y2CCE8</accession>
<dbReference type="InterPro" id="IPR036390">
    <property type="entry name" value="WH_DNA-bd_sf"/>
</dbReference>
<dbReference type="InterPro" id="IPR045178">
    <property type="entry name" value="Fhl1/FHA1"/>
</dbReference>
<dbReference type="Gene3D" id="2.60.200.20">
    <property type="match status" value="1"/>
</dbReference>
<evidence type="ECO:0000259" key="5">
    <source>
        <dbReference type="PROSITE" id="PS50006"/>
    </source>
</evidence>
<sequence length="255" mass="28555">MLEELMKHQPSNPSHPSTDQMHHVQPSLSVTPATEPLVVLLGRKIAQGDSVDVHLGSIKSISRSHARIQFNFGIQNFEIVVLGKNGAIVDGNYVGPNSMPVPLYNKSRIIFGEIECQFLLPKSESTATTMKSTMTESRRNTSHNPQNTKPKTTPYEDSNGSAKNEESEFPRPTISYAAMITQAILASPERRMTLAEIYAWIIDKYPLNRAFKKVAREEAGGKGGWWTVDPDIGDEIPSTRRSRHENNKEKEKEKQ</sequence>
<evidence type="ECO:0000256" key="4">
    <source>
        <dbReference type="SAM" id="MobiDB-lite"/>
    </source>
</evidence>
<feature type="compositionally biased region" description="Polar residues" evidence="4">
    <location>
        <begin position="9"/>
        <end position="19"/>
    </location>
</feature>
<feature type="DNA-binding region" description="Fork-head" evidence="3">
    <location>
        <begin position="171"/>
        <end position="243"/>
    </location>
</feature>
<dbReference type="SMART" id="SM00339">
    <property type="entry name" value="FH"/>
    <property type="match status" value="1"/>
</dbReference>
<dbReference type="GO" id="GO:0003700">
    <property type="term" value="F:DNA-binding transcription factor activity"/>
    <property type="evidence" value="ECO:0007669"/>
    <property type="project" value="InterPro"/>
</dbReference>
<dbReference type="PRINTS" id="PR00053">
    <property type="entry name" value="FORKHEAD"/>
</dbReference>
<reference evidence="7 8" key="1">
    <citation type="submission" date="2016-07" db="EMBL/GenBank/DDBJ databases">
        <title>Pervasive Adenine N6-methylation of Active Genes in Fungi.</title>
        <authorList>
            <consortium name="DOE Joint Genome Institute"/>
            <person name="Mondo S.J."/>
            <person name="Dannebaum R.O."/>
            <person name="Kuo R.C."/>
            <person name="Labutti K."/>
            <person name="Haridas S."/>
            <person name="Kuo A."/>
            <person name="Salamov A."/>
            <person name="Ahrendt S.R."/>
            <person name="Lipzen A."/>
            <person name="Sullivan W."/>
            <person name="Andreopoulos W.B."/>
            <person name="Clum A."/>
            <person name="Lindquist E."/>
            <person name="Daum C."/>
            <person name="Ramamoorthy G.K."/>
            <person name="Gryganskyi A."/>
            <person name="Culley D."/>
            <person name="Magnuson J.K."/>
            <person name="James T.Y."/>
            <person name="O'Malley M.A."/>
            <person name="Stajich J.E."/>
            <person name="Spatafora J.W."/>
            <person name="Visel A."/>
            <person name="Grigoriev I.V."/>
        </authorList>
    </citation>
    <scope>NUCLEOTIDE SEQUENCE [LARGE SCALE GENOMIC DNA]</scope>
    <source>
        <strain evidence="7 8">JEL800</strain>
    </source>
</reference>
<evidence type="ECO:0000313" key="8">
    <source>
        <dbReference type="Proteomes" id="UP000193642"/>
    </source>
</evidence>
<evidence type="ECO:0000259" key="6">
    <source>
        <dbReference type="PROSITE" id="PS50039"/>
    </source>
</evidence>
<gene>
    <name evidence="7" type="ORF">BCR33DRAFT_717117</name>
</gene>